<reference evidence="14" key="2">
    <citation type="submission" date="2025-09" db="UniProtKB">
        <authorList>
            <consortium name="Ensembl"/>
        </authorList>
    </citation>
    <scope>IDENTIFICATION</scope>
</reference>
<keyword evidence="9" id="KW-0805">Transcription regulation</keyword>
<keyword evidence="10" id="KW-0238">DNA-binding</keyword>
<evidence type="ECO:0000256" key="12">
    <source>
        <dbReference type="ARBA" id="ARBA00023242"/>
    </source>
</evidence>
<proteinExistence type="inferred from homology"/>
<dbReference type="GO" id="GO:0008270">
    <property type="term" value="F:zinc ion binding"/>
    <property type="evidence" value="ECO:0007669"/>
    <property type="project" value="UniProtKB-KW"/>
</dbReference>
<dbReference type="GO" id="GO:0005634">
    <property type="term" value="C:nucleus"/>
    <property type="evidence" value="ECO:0007669"/>
    <property type="project" value="UniProtKB-SubCell"/>
</dbReference>
<evidence type="ECO:0000256" key="3">
    <source>
        <dbReference type="ARBA" id="ARBA00022499"/>
    </source>
</evidence>
<dbReference type="OrthoDB" id="5383296at2759"/>
<keyword evidence="5" id="KW-0677">Repeat</keyword>
<comment type="subcellular location">
    <subcellularLocation>
        <location evidence="1">Nucleus</location>
    </subcellularLocation>
</comment>
<evidence type="ECO:0000313" key="14">
    <source>
        <dbReference type="Ensembl" id="ENSCPBP00000022873.1"/>
    </source>
</evidence>
<name>A0A8C3HTB0_CHRPI</name>
<evidence type="ECO:0000256" key="7">
    <source>
        <dbReference type="ARBA" id="ARBA00022833"/>
    </source>
</evidence>
<evidence type="ECO:0000313" key="15">
    <source>
        <dbReference type="Proteomes" id="UP000694380"/>
    </source>
</evidence>
<dbReference type="InterPro" id="IPR013087">
    <property type="entry name" value="Znf_C2H2_type"/>
</dbReference>
<dbReference type="Pfam" id="PF00096">
    <property type="entry name" value="zf-C2H2"/>
    <property type="match status" value="4"/>
</dbReference>
<keyword evidence="15" id="KW-1185">Reference proteome</keyword>
<dbReference type="GO" id="GO:0000978">
    <property type="term" value="F:RNA polymerase II cis-regulatory region sequence-specific DNA binding"/>
    <property type="evidence" value="ECO:0007669"/>
    <property type="project" value="TreeGrafter"/>
</dbReference>
<dbReference type="FunFam" id="3.30.160.60:FF:001370">
    <property type="entry name" value="Zinc finger protein"/>
    <property type="match status" value="1"/>
</dbReference>
<reference evidence="14" key="1">
    <citation type="submission" date="2025-08" db="UniProtKB">
        <authorList>
            <consortium name="Ensembl"/>
        </authorList>
    </citation>
    <scope>IDENTIFICATION</scope>
</reference>
<evidence type="ECO:0000256" key="2">
    <source>
        <dbReference type="ARBA" id="ARBA00006991"/>
    </source>
</evidence>
<dbReference type="Gene3D" id="3.30.160.60">
    <property type="entry name" value="Classic Zinc Finger"/>
    <property type="match status" value="10"/>
</dbReference>
<dbReference type="Proteomes" id="UP000694380">
    <property type="component" value="Unplaced"/>
</dbReference>
<accession>A0A8C3HTB0</accession>
<keyword evidence="8" id="KW-0832">Ubl conjugation</keyword>
<dbReference type="SUPFAM" id="SSF57667">
    <property type="entry name" value="beta-beta-alpha zinc fingers"/>
    <property type="match status" value="8"/>
</dbReference>
<keyword evidence="7" id="KW-0862">Zinc</keyword>
<dbReference type="PANTHER" id="PTHR24384:SF218">
    <property type="entry name" value="ZINC FINGER PROTEIN 502"/>
    <property type="match status" value="1"/>
</dbReference>
<feature type="region of interest" description="Disordered" evidence="13">
    <location>
        <begin position="32"/>
        <end position="91"/>
    </location>
</feature>
<dbReference type="Ensembl" id="ENSCPBT00000026949.1">
    <property type="protein sequence ID" value="ENSCPBP00000022873.1"/>
    <property type="gene ID" value="ENSCPBG00000016348.1"/>
</dbReference>
<keyword evidence="6" id="KW-0863">Zinc-finger</keyword>
<evidence type="ECO:0000256" key="9">
    <source>
        <dbReference type="ARBA" id="ARBA00023015"/>
    </source>
</evidence>
<dbReference type="InterPro" id="IPR036236">
    <property type="entry name" value="Znf_C2H2_sf"/>
</dbReference>
<evidence type="ECO:0000256" key="11">
    <source>
        <dbReference type="ARBA" id="ARBA00023163"/>
    </source>
</evidence>
<dbReference type="SMART" id="SM00355">
    <property type="entry name" value="ZnF_C2H2"/>
    <property type="match status" value="17"/>
</dbReference>
<organism evidence="14 15">
    <name type="scientific">Chrysemys picta bellii</name>
    <name type="common">Western painted turtle</name>
    <name type="synonym">Emys bellii</name>
    <dbReference type="NCBI Taxonomy" id="8478"/>
    <lineage>
        <taxon>Eukaryota</taxon>
        <taxon>Metazoa</taxon>
        <taxon>Chordata</taxon>
        <taxon>Craniata</taxon>
        <taxon>Vertebrata</taxon>
        <taxon>Euteleostomi</taxon>
        <taxon>Archelosauria</taxon>
        <taxon>Testudinata</taxon>
        <taxon>Testudines</taxon>
        <taxon>Cryptodira</taxon>
        <taxon>Durocryptodira</taxon>
        <taxon>Testudinoidea</taxon>
        <taxon>Emydidae</taxon>
        <taxon>Chrysemys</taxon>
    </lineage>
</organism>
<evidence type="ECO:0000256" key="4">
    <source>
        <dbReference type="ARBA" id="ARBA00022723"/>
    </source>
</evidence>
<dbReference type="PROSITE" id="PS50157">
    <property type="entry name" value="ZINC_FINGER_C2H2_2"/>
    <property type="match status" value="15"/>
</dbReference>
<comment type="similarity">
    <text evidence="2">Belongs to the krueppel C2H2-type zinc-finger protein family.</text>
</comment>
<dbReference type="FunFam" id="3.30.160.60:FF:000624">
    <property type="entry name" value="zinc finger protein 697"/>
    <property type="match status" value="2"/>
</dbReference>
<gene>
    <name evidence="14" type="primary">LOC101949023</name>
</gene>
<dbReference type="GeneTree" id="ENSGT00940000161979"/>
<evidence type="ECO:0000256" key="1">
    <source>
        <dbReference type="ARBA" id="ARBA00004123"/>
    </source>
</evidence>
<dbReference type="PANTHER" id="PTHR24384">
    <property type="entry name" value="FINGER PUTATIVE TRANSCRIPTION FACTOR FAMILY-RELATED"/>
    <property type="match status" value="1"/>
</dbReference>
<feature type="compositionally biased region" description="Basic and acidic residues" evidence="13">
    <location>
        <begin position="66"/>
        <end position="75"/>
    </location>
</feature>
<dbReference type="PROSITE" id="PS00028">
    <property type="entry name" value="ZINC_FINGER_C2H2_1"/>
    <property type="match status" value="9"/>
</dbReference>
<keyword evidence="3" id="KW-1017">Isopeptide bond</keyword>
<dbReference type="FunFam" id="3.30.160.60:FF:000690">
    <property type="entry name" value="Zinc finger protein 354C"/>
    <property type="match status" value="1"/>
</dbReference>
<dbReference type="InterPro" id="IPR050752">
    <property type="entry name" value="C2H2-ZF_domain"/>
</dbReference>
<evidence type="ECO:0000256" key="6">
    <source>
        <dbReference type="ARBA" id="ARBA00022771"/>
    </source>
</evidence>
<evidence type="ECO:0000256" key="5">
    <source>
        <dbReference type="ARBA" id="ARBA00022737"/>
    </source>
</evidence>
<dbReference type="AlphaFoldDB" id="A0A8C3HTB0"/>
<evidence type="ECO:0000256" key="13">
    <source>
        <dbReference type="SAM" id="MobiDB-lite"/>
    </source>
</evidence>
<feature type="compositionally biased region" description="Acidic residues" evidence="13">
    <location>
        <begin position="32"/>
        <end position="43"/>
    </location>
</feature>
<keyword evidence="12" id="KW-0539">Nucleus</keyword>
<feature type="region of interest" description="Disordered" evidence="13">
    <location>
        <begin position="442"/>
        <end position="469"/>
    </location>
</feature>
<evidence type="ECO:0000256" key="8">
    <source>
        <dbReference type="ARBA" id="ARBA00022843"/>
    </source>
</evidence>
<dbReference type="FunFam" id="3.30.160.60:FF:000710">
    <property type="entry name" value="Zinc finger protein 768"/>
    <property type="match status" value="1"/>
</dbReference>
<keyword evidence="4" id="KW-0479">Metal-binding</keyword>
<dbReference type="KEGG" id="cpic:101949023"/>
<protein>
    <submittedName>
        <fullName evidence="14">Uncharacterized protein</fullName>
    </submittedName>
</protein>
<sequence>MSAAPLSPEPAGSGESDVFEIDLPITIFVLSDDDFPESEDEEQAILSSDDILKSEEEEVATSNDGGLKKSKEEKQVPSSGDDLRSQVQPSLNEEVVLKCPEKEQVTLSVFEKLNSPQVSLSDQYALGSSKPSQNYLSCPSAPRMDPGEVNGCVESKECKDDIDCQKVPVPLSCGDNKDREGLTIETTRQLIPGAIFKDGKERETSAISSSDSTQECQPALHCKEAERCVETEGTVPLETAKNKTDDRTRMRNGSTDETLNCGMDSKFEDLNAVKEIEQVQSIFFTCINGDFSTAGELLEDVGDLAMTTCDNPGLNISEEFIHQSVIHSPREMDKQEDCDVSHVIIKHPNAKHQEETFLQGNEHNSEALSMGSCSTCKHEKTLNVKCRFCSSVCTSKNILKKHVYSAHQDKKIHKCCFCQRSFFFSVNVKRHLKFHKKMTRLKNTRKGRSMNTEKARKENPAKTQSANKKKESKYEKFFIRIERDCKTADAPVVFSCKICLFASPDPKLFVYHMKGHKGRQPYQCPQCDYSCISLSYMLNHMYWHAGYRLYKCRFCTFFSLYFASMVKHSYIHTGAKPYSCEFCQSSFTSTSGLKRHTNIHAGKELCQGKQHLGLPVEGKRTKSSPKSYTCDQCNLVFYSKGLLYFHEKFHAQVKGCDERFVNDYANESNEYSKSKACKDDNDYQKDWVSSGSDNKWDDHLLNETHEMLASGAELEQENEFERGMNICCSKKTCQSSQGTNNLPVVRTGSETLFSIYKSDQCDLVFCKEKHLCFQKVTHSQVQECNEIVTNAPKAEENAKCIDVQPPIGTSHKLFKCQQCDYSTYIFSNLKLHFRIHTGEKPFECKECNKMFRTSSHLRRHSLMHIKKGQECDHCHYLGSTSDDLKLHYEIHKGTCPKREDLISSKDVKCVRSIFSSEDLQKQMDVHEGKENEQVLPSRRLSQLYKCEQCNYITYVLSNLKLHTRIHTGEKPHSCDTCQKKFRTSGHLNRHKLVHLKMERLKCRNCDYSTDKWQSLKWHLASHSDEKNLAGSKVQEQSLLPVKIYKCEECGYATAHSGNFKQHLRIHTGEKPYKCDQCTLAFRTSSHLKRHLLTHLKLRCNECEFSTIDRCALEKHVKTHKDKKMYKCQKCNVILSTIHLLEKHKKQHL</sequence>
<feature type="compositionally biased region" description="Basic and acidic residues" evidence="13">
    <location>
        <begin position="451"/>
        <end position="460"/>
    </location>
</feature>
<dbReference type="GO" id="GO:0000981">
    <property type="term" value="F:DNA-binding transcription factor activity, RNA polymerase II-specific"/>
    <property type="evidence" value="ECO:0007669"/>
    <property type="project" value="TreeGrafter"/>
</dbReference>
<dbReference type="GeneID" id="101949023"/>
<evidence type="ECO:0000256" key="10">
    <source>
        <dbReference type="ARBA" id="ARBA00023125"/>
    </source>
</evidence>
<keyword evidence="11" id="KW-0804">Transcription</keyword>